<organism evidence="13 14">
    <name type="scientific">Aphidius gifuensis</name>
    <name type="common">Parasitoid wasp</name>
    <dbReference type="NCBI Taxonomy" id="684658"/>
    <lineage>
        <taxon>Eukaryota</taxon>
        <taxon>Metazoa</taxon>
        <taxon>Ecdysozoa</taxon>
        <taxon>Arthropoda</taxon>
        <taxon>Hexapoda</taxon>
        <taxon>Insecta</taxon>
        <taxon>Pterygota</taxon>
        <taxon>Neoptera</taxon>
        <taxon>Endopterygota</taxon>
        <taxon>Hymenoptera</taxon>
        <taxon>Apocrita</taxon>
        <taxon>Ichneumonoidea</taxon>
        <taxon>Braconidae</taxon>
        <taxon>Aphidiinae</taxon>
        <taxon>Aphidius</taxon>
    </lineage>
</organism>
<evidence type="ECO:0000313" key="13">
    <source>
        <dbReference type="EMBL" id="KAF7994249.1"/>
    </source>
</evidence>
<feature type="transmembrane region" description="Helical" evidence="12">
    <location>
        <begin position="380"/>
        <end position="401"/>
    </location>
</feature>
<evidence type="ECO:0000256" key="6">
    <source>
        <dbReference type="ARBA" id="ARBA00022989"/>
    </source>
</evidence>
<feature type="transmembrane region" description="Helical" evidence="12">
    <location>
        <begin position="567"/>
        <end position="587"/>
    </location>
</feature>
<evidence type="ECO:0000256" key="5">
    <source>
        <dbReference type="ARBA" id="ARBA00022847"/>
    </source>
</evidence>
<dbReference type="PROSITE" id="PS50267">
    <property type="entry name" value="NA_NEUROTRAN_SYMP_3"/>
    <property type="match status" value="1"/>
</dbReference>
<dbReference type="PANTHER" id="PTHR11616:SF182">
    <property type="entry name" value="TRANSPORTER"/>
    <property type="match status" value="1"/>
</dbReference>
<feature type="transmembrane region" description="Helical" evidence="12">
    <location>
        <begin position="533"/>
        <end position="561"/>
    </location>
</feature>
<gene>
    <name evidence="13" type="ORF">HCN44_003339</name>
</gene>
<evidence type="ECO:0000256" key="8">
    <source>
        <dbReference type="ARBA" id="ARBA00023180"/>
    </source>
</evidence>
<evidence type="ECO:0000256" key="4">
    <source>
        <dbReference type="ARBA" id="ARBA00022692"/>
    </source>
</evidence>
<dbReference type="PANTHER" id="PTHR11616">
    <property type="entry name" value="SODIUM/CHLORIDE DEPENDENT TRANSPORTER"/>
    <property type="match status" value="1"/>
</dbReference>
<dbReference type="InterPro" id="IPR000175">
    <property type="entry name" value="Na/ntran_symport"/>
</dbReference>
<feature type="transmembrane region" description="Helical" evidence="12">
    <location>
        <begin position="298"/>
        <end position="323"/>
    </location>
</feature>
<keyword evidence="9" id="KW-0915">Sodium</keyword>
<feature type="transmembrane region" description="Helical" evidence="12">
    <location>
        <begin position="608"/>
        <end position="631"/>
    </location>
</feature>
<keyword evidence="7 12" id="KW-0472">Membrane</keyword>
<dbReference type="Pfam" id="PF00209">
    <property type="entry name" value="SNF"/>
    <property type="match status" value="1"/>
</dbReference>
<evidence type="ECO:0000313" key="14">
    <source>
        <dbReference type="Proteomes" id="UP000639338"/>
    </source>
</evidence>
<name>A0A835CSS0_APHGI</name>
<feature type="transmembrane region" description="Helical" evidence="12">
    <location>
        <begin position="268"/>
        <end position="286"/>
    </location>
</feature>
<feature type="binding site" evidence="9">
    <location>
        <position position="120"/>
    </location>
    <ligand>
        <name>Na(+)</name>
        <dbReference type="ChEBI" id="CHEBI:29101"/>
        <label>1</label>
    </ligand>
</feature>
<dbReference type="AlphaFoldDB" id="A0A835CSS0"/>
<feature type="region of interest" description="Disordered" evidence="11">
    <location>
        <begin position="1"/>
        <end position="24"/>
    </location>
</feature>
<dbReference type="PRINTS" id="PR01206">
    <property type="entry name" value="ORPHTRNSPORT"/>
</dbReference>
<evidence type="ECO:0000256" key="10">
    <source>
        <dbReference type="RuleBase" id="RU003732"/>
    </source>
</evidence>
<keyword evidence="8" id="KW-0325">Glycoprotein</keyword>
<keyword evidence="14" id="KW-1185">Reference proteome</keyword>
<keyword evidence="6 12" id="KW-1133">Transmembrane helix</keyword>
<keyword evidence="9" id="KW-0479">Metal-binding</keyword>
<dbReference type="GO" id="GO:0015293">
    <property type="term" value="F:symporter activity"/>
    <property type="evidence" value="ECO:0007669"/>
    <property type="project" value="UniProtKB-KW"/>
</dbReference>
<reference evidence="13 14" key="1">
    <citation type="submission" date="2020-08" db="EMBL/GenBank/DDBJ databases">
        <title>Aphidius gifuensis genome sequencing and assembly.</title>
        <authorList>
            <person name="Du Z."/>
        </authorList>
    </citation>
    <scope>NUCLEOTIDE SEQUENCE [LARGE SCALE GENOMIC DNA]</scope>
    <source>
        <strain evidence="13">YNYX2018</strain>
        <tissue evidence="13">Adults</tissue>
    </source>
</reference>
<feature type="compositionally biased region" description="Basic and acidic residues" evidence="11">
    <location>
        <begin position="12"/>
        <end position="24"/>
    </location>
</feature>
<keyword evidence="5 10" id="KW-0769">Symport</keyword>
<evidence type="ECO:0000256" key="11">
    <source>
        <dbReference type="SAM" id="MobiDB-lite"/>
    </source>
</evidence>
<evidence type="ECO:0000256" key="3">
    <source>
        <dbReference type="ARBA" id="ARBA00022448"/>
    </source>
</evidence>
<dbReference type="OrthoDB" id="6581954at2759"/>
<dbReference type="GO" id="GO:0005886">
    <property type="term" value="C:plasma membrane"/>
    <property type="evidence" value="ECO:0007669"/>
    <property type="project" value="InterPro"/>
</dbReference>
<feature type="binding site" evidence="9">
    <location>
        <position position="122"/>
    </location>
    <ligand>
        <name>Na(+)</name>
        <dbReference type="ChEBI" id="CHEBI:29101"/>
        <label>1</label>
    </ligand>
</feature>
<feature type="transmembrane region" description="Helical" evidence="12">
    <location>
        <begin position="112"/>
        <end position="131"/>
    </location>
</feature>
<dbReference type="InterPro" id="IPR037272">
    <property type="entry name" value="SNS_sf"/>
</dbReference>
<feature type="binding site" evidence="9">
    <location>
        <position position="504"/>
    </location>
    <ligand>
        <name>Na(+)</name>
        <dbReference type="ChEBI" id="CHEBI:29101"/>
        <label>1</label>
    </ligand>
</feature>
<sequence length="747" mass="82751">MANTAHLVRRQSSRDLKPQKSVDRLEMKELVVESRKNPTAINYGATNAGFDDSSPNKKNKGLVNAEGSGGTSGNTSSNIAVVERSKLGSNEGKATFRPESGEDERENWDSKLTFLLATVGYAVGLGNVWRFPYLAQKNGGGAFLIPYFIMLAIEGIPIFYLELAIGQRLRKGAIGVWNQVSPFLGGIGISSAVVSFNVALYYNTIIAWCLFYFVQSFQSELPWSECPNRYFHNGSYAVEPECQLSGPTQYFWYRTTLMISKDINSPEVFNWKIAMALVVAWILVYMCMIKGIASSGKVVYVTATFPYIVLIIFFFRGVTLPGMSDGLRHLFTPKWWTLTDPVVWLEAGTQIFFSLGLAFGGLIAFSSYNPVNNNCYRDAILVSLTNCFTSMFAGIVVFSIIGFKATMVYEQCLEDRNSTLLNVFGRIDKIPSELPTAGTLLNFSNGNNSIDLFMPPLQICDLQRELDNSASGTGLAFIIFTEAINQFPGAPFWSVLFFLMLFTLGIDSQFGTLEGVVTSIVDMKLLPNLRKEILTGGICLACCIISMGFAHGAGSYVFVLFDNFSGNFPLLIIAFFECIGVSYVYGLKRFADDIELMTGNRPGLYWLICWKYLSPLAMLSILFASFIEIVYKGSGYQAWVATKGITERLDWPTWSLVLSTILILASVLWIPAIAIFRAFGVLIIEDNAKAWFPAADLKEFHGIVPHEVTTAETLLFCIRSDGSEGLCCPVSEAHDDDDDDDDDDDLT</sequence>
<feature type="transmembrane region" description="Helical" evidence="12">
    <location>
        <begin position="495"/>
        <end position="521"/>
    </location>
</feature>
<comment type="caution">
    <text evidence="13">The sequence shown here is derived from an EMBL/GenBank/DDBJ whole genome shotgun (WGS) entry which is preliminary data.</text>
</comment>
<dbReference type="SUPFAM" id="SSF161070">
    <property type="entry name" value="SNF-like"/>
    <property type="match status" value="1"/>
</dbReference>
<dbReference type="GO" id="GO:0006865">
    <property type="term" value="P:amino acid transport"/>
    <property type="evidence" value="ECO:0007669"/>
    <property type="project" value="TreeGrafter"/>
</dbReference>
<feature type="binding site" evidence="9">
    <location>
        <position position="127"/>
    </location>
    <ligand>
        <name>Na(+)</name>
        <dbReference type="ChEBI" id="CHEBI:29101"/>
        <label>1</label>
    </ligand>
</feature>
<feature type="transmembrane region" description="Helical" evidence="12">
    <location>
        <begin position="343"/>
        <end position="368"/>
    </location>
</feature>
<feature type="transmembrane region" description="Helical" evidence="12">
    <location>
        <begin position="183"/>
        <end position="214"/>
    </location>
</feature>
<feature type="binding site" evidence="9">
    <location>
        <position position="507"/>
    </location>
    <ligand>
        <name>Na(+)</name>
        <dbReference type="ChEBI" id="CHEBI:29101"/>
        <label>1</label>
    </ligand>
</feature>
<dbReference type="PRINTS" id="PR00176">
    <property type="entry name" value="NANEUSMPORT"/>
</dbReference>
<protein>
    <recommendedName>
        <fullName evidence="10">Transporter</fullName>
    </recommendedName>
</protein>
<dbReference type="NCBIfam" id="NF037979">
    <property type="entry name" value="Na_transp"/>
    <property type="match status" value="1"/>
</dbReference>
<evidence type="ECO:0000256" key="7">
    <source>
        <dbReference type="ARBA" id="ARBA00023136"/>
    </source>
</evidence>
<keyword evidence="3 10" id="KW-0813">Transport</keyword>
<feature type="binding site" evidence="9">
    <location>
        <position position="354"/>
    </location>
    <ligand>
        <name>Na(+)</name>
        <dbReference type="ChEBI" id="CHEBI:29101"/>
        <label>1</label>
    </ligand>
</feature>
<dbReference type="GO" id="GO:0035725">
    <property type="term" value="P:sodium ion transmembrane transport"/>
    <property type="evidence" value="ECO:0007669"/>
    <property type="project" value="TreeGrafter"/>
</dbReference>
<feature type="binding site" evidence="9">
    <location>
        <position position="386"/>
    </location>
    <ligand>
        <name>Na(+)</name>
        <dbReference type="ChEBI" id="CHEBI:29101"/>
        <label>1</label>
    </ligand>
</feature>
<feature type="transmembrane region" description="Helical" evidence="12">
    <location>
        <begin position="651"/>
        <end position="676"/>
    </location>
</feature>
<proteinExistence type="inferred from homology"/>
<dbReference type="InterPro" id="IPR002438">
    <property type="entry name" value="Neutral_aa_SLC6"/>
</dbReference>
<evidence type="ECO:0000256" key="9">
    <source>
        <dbReference type="PIRSR" id="PIRSR600175-1"/>
    </source>
</evidence>
<dbReference type="EMBL" id="JACMRX010000002">
    <property type="protein sequence ID" value="KAF7994249.1"/>
    <property type="molecule type" value="Genomic_DNA"/>
</dbReference>
<dbReference type="CDD" id="cd10332">
    <property type="entry name" value="SLC6sbd-B0AT-like"/>
    <property type="match status" value="1"/>
</dbReference>
<accession>A0A835CSS0</accession>
<evidence type="ECO:0000256" key="2">
    <source>
        <dbReference type="ARBA" id="ARBA00006459"/>
    </source>
</evidence>
<feature type="binding site" evidence="9">
    <location>
        <position position="508"/>
    </location>
    <ligand>
        <name>Na(+)</name>
        <dbReference type="ChEBI" id="CHEBI:29101"/>
        <label>1</label>
    </ligand>
</feature>
<dbReference type="GO" id="GO:0046872">
    <property type="term" value="F:metal ion binding"/>
    <property type="evidence" value="ECO:0007669"/>
    <property type="project" value="UniProtKB-KW"/>
</dbReference>
<evidence type="ECO:0000256" key="1">
    <source>
        <dbReference type="ARBA" id="ARBA00004141"/>
    </source>
</evidence>
<comment type="similarity">
    <text evidence="2 10">Belongs to the sodium:neurotransmitter symporter (SNF) (TC 2.A.22) family.</text>
</comment>
<evidence type="ECO:0000256" key="12">
    <source>
        <dbReference type="SAM" id="Phobius"/>
    </source>
</evidence>
<feature type="region of interest" description="Disordered" evidence="11">
    <location>
        <begin position="41"/>
        <end position="78"/>
    </location>
</feature>
<feature type="binding site" evidence="9">
    <location>
        <position position="123"/>
    </location>
    <ligand>
        <name>Na(+)</name>
        <dbReference type="ChEBI" id="CHEBI:29101"/>
        <label>1</label>
    </ligand>
</feature>
<feature type="transmembrane region" description="Helical" evidence="12">
    <location>
        <begin position="143"/>
        <end position="163"/>
    </location>
</feature>
<keyword evidence="4 10" id="KW-0812">Transmembrane</keyword>
<comment type="subcellular location">
    <subcellularLocation>
        <location evidence="1">Membrane</location>
        <topology evidence="1">Multi-pass membrane protein</topology>
    </subcellularLocation>
</comment>
<dbReference type="PROSITE" id="PS00610">
    <property type="entry name" value="NA_NEUROTRAN_SYMP_1"/>
    <property type="match status" value="1"/>
</dbReference>
<dbReference type="Proteomes" id="UP000639338">
    <property type="component" value="Unassembled WGS sequence"/>
</dbReference>